<sequence>MYGPGYRDDSNGAGITATFFIVVSMVASLLPFLWCLRALYVNHKSGGRKPIFVIVLLSNVLLQCSFSAAAIRFYLNSGCSEACERVNRLFNMAQLCGIFLHQLVALESVLSLRNPLYTTDLFSMPCSISLSVALYVFAFACVFLNDFGQFAFCLLSVLILILTVVFTFKAPPSPPSDPDTHNKTTYWILAVATVTMVVAYLPFLMTVLIRICKIYSGVFQVSEKIAGALKVTSSMRSLRAISDAFLCVLVFRKVLPVQTAQTQGLIYLQI</sequence>
<comment type="caution">
    <text evidence="2">The sequence shown here is derived from an EMBL/GenBank/DDBJ whole genome shotgun (WGS) entry which is preliminary data.</text>
</comment>
<organism evidence="2 3">
    <name type="scientific">Astyanax mexicanus</name>
    <name type="common">Blind cave fish</name>
    <name type="synonym">Astyanax fasciatus mexicanus</name>
    <dbReference type="NCBI Taxonomy" id="7994"/>
    <lineage>
        <taxon>Eukaryota</taxon>
        <taxon>Metazoa</taxon>
        <taxon>Chordata</taxon>
        <taxon>Craniata</taxon>
        <taxon>Vertebrata</taxon>
        <taxon>Euteleostomi</taxon>
        <taxon>Actinopterygii</taxon>
        <taxon>Neopterygii</taxon>
        <taxon>Teleostei</taxon>
        <taxon>Ostariophysi</taxon>
        <taxon>Characiformes</taxon>
        <taxon>Characoidei</taxon>
        <taxon>Acestrorhamphidae</taxon>
        <taxon>Acestrorhamphinae</taxon>
        <taxon>Astyanax</taxon>
    </lineage>
</organism>
<evidence type="ECO:0000256" key="1">
    <source>
        <dbReference type="SAM" id="Phobius"/>
    </source>
</evidence>
<feature type="transmembrane region" description="Helical" evidence="1">
    <location>
        <begin position="51"/>
        <end position="75"/>
    </location>
</feature>
<feature type="transmembrane region" description="Helical" evidence="1">
    <location>
        <begin position="12"/>
        <end position="39"/>
    </location>
</feature>
<accession>A0A8T2KST8</accession>
<protein>
    <submittedName>
        <fullName evidence="2">Uncharacterized protein</fullName>
    </submittedName>
</protein>
<evidence type="ECO:0000313" key="3">
    <source>
        <dbReference type="Proteomes" id="UP000752171"/>
    </source>
</evidence>
<feature type="transmembrane region" description="Helical" evidence="1">
    <location>
        <begin position="150"/>
        <end position="168"/>
    </location>
</feature>
<name>A0A8T2KST8_ASTMX</name>
<gene>
    <name evidence="2" type="ORF">AMEX_G27718</name>
</gene>
<keyword evidence="1" id="KW-1133">Transmembrane helix</keyword>
<reference evidence="2 3" key="1">
    <citation type="submission" date="2021-07" db="EMBL/GenBank/DDBJ databases">
        <authorList>
            <person name="Imarazene B."/>
            <person name="Zahm M."/>
            <person name="Klopp C."/>
            <person name="Cabau C."/>
            <person name="Beille S."/>
            <person name="Jouanno E."/>
            <person name="Castinel A."/>
            <person name="Lluch J."/>
            <person name="Gil L."/>
            <person name="Kuchtly C."/>
            <person name="Lopez Roques C."/>
            <person name="Donnadieu C."/>
            <person name="Parrinello H."/>
            <person name="Journot L."/>
            <person name="Du K."/>
            <person name="Schartl M."/>
            <person name="Retaux S."/>
            <person name="Guiguen Y."/>
        </authorList>
    </citation>
    <scope>NUCLEOTIDE SEQUENCE [LARGE SCALE GENOMIC DNA]</scope>
    <source>
        <strain evidence="2">Pach_M1</strain>
        <tissue evidence="2">Testis</tissue>
    </source>
</reference>
<feature type="transmembrane region" description="Helical" evidence="1">
    <location>
        <begin position="121"/>
        <end position="143"/>
    </location>
</feature>
<dbReference type="Proteomes" id="UP000752171">
    <property type="component" value="Unassembled WGS sequence"/>
</dbReference>
<dbReference type="EMBL" id="JAICCE010000025">
    <property type="protein sequence ID" value="KAG9260056.1"/>
    <property type="molecule type" value="Genomic_DNA"/>
</dbReference>
<keyword evidence="1" id="KW-0472">Membrane</keyword>
<keyword evidence="1" id="KW-0812">Transmembrane</keyword>
<feature type="non-terminal residue" evidence="2">
    <location>
        <position position="270"/>
    </location>
</feature>
<dbReference type="AlphaFoldDB" id="A0A8T2KST8"/>
<evidence type="ECO:0000313" key="2">
    <source>
        <dbReference type="EMBL" id="KAG9260056.1"/>
    </source>
</evidence>
<feature type="transmembrane region" description="Helical" evidence="1">
    <location>
        <begin position="188"/>
        <end position="209"/>
    </location>
</feature>
<proteinExistence type="predicted"/>